<dbReference type="PANTHER" id="PTHR43796:SF2">
    <property type="entry name" value="CARBOXYNORSPERMIDINE SYNTHASE"/>
    <property type="match status" value="1"/>
</dbReference>
<dbReference type="Pfam" id="PF03435">
    <property type="entry name" value="Sacchrp_dh_NADP"/>
    <property type="match status" value="1"/>
</dbReference>
<organism evidence="2 3">
    <name type="scientific">Clostridium intestinale DSM 6191</name>
    <dbReference type="NCBI Taxonomy" id="1121320"/>
    <lineage>
        <taxon>Bacteria</taxon>
        <taxon>Bacillati</taxon>
        <taxon>Bacillota</taxon>
        <taxon>Clostridia</taxon>
        <taxon>Eubacteriales</taxon>
        <taxon>Clostridiaceae</taxon>
        <taxon>Clostridium</taxon>
    </lineage>
</organism>
<sequence length="348" mass="39960">MDTKNKIMIIGGHGKVGQYITRELKNYNLVLAGRSGEKIKRFLEKQEIQAEICEMNIHNIDFEKMQGIGWVIVCVDQENTKLVEYCDRHGIDYMDVTANSEFIEKIRGLKLLGLSRILLGIGLAPGLTNLMAEEFVRSYPLAETIDIQLVLGLGERHGDAAIKWTLDNFLKGYHHKNLGYIRPFQLKNTMVTEGNSLRTYNFNFVDQHMLNQKYKHKNFITYLGFDQPNITTLIYGSKKIGLLGLLKYKRIYKLAEEFLRKPKFGTDIFIVSIQADEERICAWGHNEGRFTGLIAAEAARRMATMDFKKGILEISDIMNLEEVLNNESFELTFADTETELPILRNSFD</sequence>
<name>A0A1M5YMM0_9CLOT</name>
<accession>A0A1M5YMM0</accession>
<dbReference type="InterPro" id="IPR036291">
    <property type="entry name" value="NAD(P)-bd_dom_sf"/>
</dbReference>
<dbReference type="PANTHER" id="PTHR43796">
    <property type="entry name" value="CARBOXYNORSPERMIDINE SYNTHASE"/>
    <property type="match status" value="1"/>
</dbReference>
<dbReference type="InterPro" id="IPR005097">
    <property type="entry name" value="Sacchrp_dh_NADP-bd"/>
</dbReference>
<evidence type="ECO:0000313" key="3">
    <source>
        <dbReference type="Proteomes" id="UP000184241"/>
    </source>
</evidence>
<dbReference type="SUPFAM" id="SSF51735">
    <property type="entry name" value="NAD(P)-binding Rossmann-fold domains"/>
    <property type="match status" value="1"/>
</dbReference>
<dbReference type="EMBL" id="FQXU01000006">
    <property type="protein sequence ID" value="SHI13236.1"/>
    <property type="molecule type" value="Genomic_DNA"/>
</dbReference>
<reference evidence="2 3" key="1">
    <citation type="submission" date="2016-11" db="EMBL/GenBank/DDBJ databases">
        <authorList>
            <person name="Jaros S."/>
            <person name="Januszkiewicz K."/>
            <person name="Wedrychowicz H."/>
        </authorList>
    </citation>
    <scope>NUCLEOTIDE SEQUENCE [LARGE SCALE GENOMIC DNA]</scope>
    <source>
        <strain evidence="2 3">DSM 6191</strain>
    </source>
</reference>
<protein>
    <submittedName>
        <fullName evidence="2">Saccharopine dehydrogenase NADP binding domain-containing protein</fullName>
    </submittedName>
</protein>
<gene>
    <name evidence="2" type="ORF">SAMN02745941_02151</name>
</gene>
<proteinExistence type="predicted"/>
<dbReference type="Proteomes" id="UP000184241">
    <property type="component" value="Unassembled WGS sequence"/>
</dbReference>
<dbReference type="Gene3D" id="3.40.50.720">
    <property type="entry name" value="NAD(P)-binding Rossmann-like Domain"/>
    <property type="match status" value="1"/>
</dbReference>
<evidence type="ECO:0000259" key="1">
    <source>
        <dbReference type="Pfam" id="PF03435"/>
    </source>
</evidence>
<dbReference type="AlphaFoldDB" id="A0A1M5YMM0"/>
<evidence type="ECO:0000313" key="2">
    <source>
        <dbReference type="EMBL" id="SHI13236.1"/>
    </source>
</evidence>
<feature type="domain" description="Saccharopine dehydrogenase NADP binding" evidence="1">
    <location>
        <begin position="7"/>
        <end position="99"/>
    </location>
</feature>